<dbReference type="SUPFAM" id="SSF52518">
    <property type="entry name" value="Thiamin diphosphate-binding fold (THDP-binding)"/>
    <property type="match status" value="1"/>
</dbReference>
<dbReference type="GO" id="GO:0006082">
    <property type="term" value="P:organic acid metabolic process"/>
    <property type="evidence" value="ECO:0007669"/>
    <property type="project" value="UniProtKB-ARBA"/>
</dbReference>
<dbReference type="GO" id="GO:0006979">
    <property type="term" value="P:response to oxidative stress"/>
    <property type="evidence" value="ECO:0007669"/>
    <property type="project" value="TreeGrafter"/>
</dbReference>
<feature type="domain" description="Pyruvate:ferredoxin oxidoreductase core" evidence="4">
    <location>
        <begin position="258"/>
        <end position="359"/>
    </location>
</feature>
<comment type="caution">
    <text evidence="5">The sequence shown here is derived from an EMBL/GenBank/DDBJ whole genome shotgun (WGS) entry which is preliminary data.</text>
</comment>
<dbReference type="InterPro" id="IPR050722">
    <property type="entry name" value="Pyruvate:ferred/Flavod_OxRd"/>
</dbReference>
<dbReference type="Pfam" id="PF01855">
    <property type="entry name" value="POR_N"/>
    <property type="match status" value="1"/>
</dbReference>
<sequence>MKEILSGNVAAAYGAKLAKPDVISAYPITPQTPVVEKLSEFISEGELDSRYLKVESEHSVMSTCIGASIGGARTFTATSSQGLALMQEMLFWAANGRCPIVMANVNRGMAPPWSMWSDHTDFIAQSSTGWVQLFCHTNQEILDTIIQAYRIAEDERVMLPVMVSYDAFDLSHMSEEVKIPEEEKVEDFLSSFDFSPIDLDEPKLLWGAAFPEDALGFRQDMVDSMNNVIGVIEEVRKEFQTRFGRGTGLIETYECESAETVLVTIGSLSGTARVAVDWLNDEEYSVGLARIKSFNPFPVAELREVLREKELVLTFDRGLSFNRGAIYSGVRDLLYGVEEPPTVYGYYAGVAGTSVSREEFAESVKNSVEDLRKGFKEGMRWIAGGD</sequence>
<dbReference type="Gene3D" id="3.40.50.970">
    <property type="match status" value="1"/>
</dbReference>
<evidence type="ECO:0000259" key="3">
    <source>
        <dbReference type="Pfam" id="PF01855"/>
    </source>
</evidence>
<keyword evidence="6" id="KW-1185">Reference proteome</keyword>
<dbReference type="InterPro" id="IPR029061">
    <property type="entry name" value="THDP-binding"/>
</dbReference>
<comment type="subunit">
    <text evidence="1">Heterotetramer of one alpha, one beta, one delta and one gamma chain.</text>
</comment>
<dbReference type="GO" id="GO:0016491">
    <property type="term" value="F:oxidoreductase activity"/>
    <property type="evidence" value="ECO:0007669"/>
    <property type="project" value="UniProtKB-KW"/>
</dbReference>
<dbReference type="Proteomes" id="UP000070463">
    <property type="component" value="Unassembled WGS sequence"/>
</dbReference>
<evidence type="ECO:0000313" key="5">
    <source>
        <dbReference type="EMBL" id="KXA96910.1"/>
    </source>
</evidence>
<dbReference type="InterPro" id="IPR009014">
    <property type="entry name" value="Transketo_C/PFOR_II"/>
</dbReference>
<accession>A0A133US09</accession>
<dbReference type="PANTHER" id="PTHR32154">
    <property type="entry name" value="PYRUVATE-FLAVODOXIN OXIDOREDUCTASE-RELATED"/>
    <property type="match status" value="1"/>
</dbReference>
<evidence type="ECO:0000256" key="1">
    <source>
        <dbReference type="ARBA" id="ARBA00011595"/>
    </source>
</evidence>
<reference evidence="5 6" key="1">
    <citation type="journal article" date="2016" name="Sci. Rep.">
        <title>Metabolic traits of an uncultured archaeal lineage -MSBL1- from brine pools of the Red Sea.</title>
        <authorList>
            <person name="Mwirichia R."/>
            <person name="Alam I."/>
            <person name="Rashid M."/>
            <person name="Vinu M."/>
            <person name="Ba-Alawi W."/>
            <person name="Anthony Kamau A."/>
            <person name="Kamanda Ngugi D."/>
            <person name="Goker M."/>
            <person name="Klenk H.P."/>
            <person name="Bajic V."/>
            <person name="Stingl U."/>
        </authorList>
    </citation>
    <scope>NUCLEOTIDE SEQUENCE [LARGE SCALE GENOMIC DNA]</scope>
    <source>
        <strain evidence="5">SCGC-AAA259I09</strain>
    </source>
</reference>
<dbReference type="SUPFAM" id="SSF52922">
    <property type="entry name" value="TK C-terminal domain-like"/>
    <property type="match status" value="1"/>
</dbReference>
<evidence type="ECO:0000313" key="6">
    <source>
        <dbReference type="Proteomes" id="UP000070463"/>
    </source>
</evidence>
<dbReference type="AlphaFoldDB" id="A0A133US09"/>
<dbReference type="Pfam" id="PF17147">
    <property type="entry name" value="PFOR_II"/>
    <property type="match status" value="1"/>
</dbReference>
<evidence type="ECO:0008006" key="7">
    <source>
        <dbReference type="Google" id="ProtNLM"/>
    </source>
</evidence>
<protein>
    <recommendedName>
        <fullName evidence="7">Pyruvate ferredoxin oxidoreductase</fullName>
    </recommendedName>
</protein>
<organism evidence="5 6">
    <name type="scientific">candidate division MSBL1 archaeon SCGC-AAA259I09</name>
    <dbReference type="NCBI Taxonomy" id="1698267"/>
    <lineage>
        <taxon>Archaea</taxon>
        <taxon>Methanobacteriati</taxon>
        <taxon>Methanobacteriota</taxon>
        <taxon>candidate division MSBL1</taxon>
    </lineage>
</organism>
<dbReference type="InterPro" id="IPR002880">
    <property type="entry name" value="Pyrv_Fd/Flavodoxin_OxRdtase_N"/>
</dbReference>
<dbReference type="FunFam" id="3.40.50.970:FF:000012">
    <property type="entry name" value="Pyruvate:ferredoxin (Flavodoxin) oxidoreductase"/>
    <property type="match status" value="1"/>
</dbReference>
<dbReference type="EMBL" id="LHXR01000053">
    <property type="protein sequence ID" value="KXA96910.1"/>
    <property type="molecule type" value="Genomic_DNA"/>
</dbReference>
<dbReference type="Gene3D" id="3.40.50.920">
    <property type="match status" value="1"/>
</dbReference>
<evidence type="ECO:0000256" key="2">
    <source>
        <dbReference type="ARBA" id="ARBA00023002"/>
    </source>
</evidence>
<proteinExistence type="predicted"/>
<dbReference type="CDD" id="cd07034">
    <property type="entry name" value="TPP_PYR_PFOR_IOR-alpha_like"/>
    <property type="match status" value="1"/>
</dbReference>
<keyword evidence="2" id="KW-0560">Oxidoreductase</keyword>
<gene>
    <name evidence="5" type="ORF">AKJ37_04125</name>
</gene>
<dbReference type="PATRIC" id="fig|1698267.3.peg.1474"/>
<dbReference type="GO" id="GO:0044272">
    <property type="term" value="P:sulfur compound biosynthetic process"/>
    <property type="evidence" value="ECO:0007669"/>
    <property type="project" value="UniProtKB-ARBA"/>
</dbReference>
<feature type="domain" description="Pyruvate flavodoxin/ferredoxin oxidoreductase pyrimidine binding" evidence="3">
    <location>
        <begin position="14"/>
        <end position="237"/>
    </location>
</feature>
<evidence type="ECO:0000259" key="4">
    <source>
        <dbReference type="Pfam" id="PF17147"/>
    </source>
</evidence>
<name>A0A133US09_9EURY</name>
<dbReference type="InterPro" id="IPR033412">
    <property type="entry name" value="PFOR_II"/>
</dbReference>
<dbReference type="PANTHER" id="PTHR32154:SF0">
    <property type="entry name" value="PYRUVATE-FLAVODOXIN OXIDOREDUCTASE-RELATED"/>
    <property type="match status" value="1"/>
</dbReference>